<feature type="domain" description="Radical SAM core" evidence="7">
    <location>
        <begin position="5"/>
        <end position="115"/>
    </location>
</feature>
<dbReference type="InterPro" id="IPR013785">
    <property type="entry name" value="Aldolase_TIM"/>
</dbReference>
<dbReference type="Proteomes" id="UP000051096">
    <property type="component" value="Unassembled WGS sequence"/>
</dbReference>
<feature type="non-terminal residue" evidence="8">
    <location>
        <position position="1"/>
    </location>
</feature>
<comment type="caution">
    <text evidence="8">The sequence shown here is derived from an EMBL/GenBank/DDBJ whole genome shotgun (WGS) entry which is preliminary data.</text>
</comment>
<evidence type="ECO:0000259" key="7">
    <source>
        <dbReference type="Pfam" id="PF04055"/>
    </source>
</evidence>
<evidence type="ECO:0000256" key="2">
    <source>
        <dbReference type="ARBA" id="ARBA00022485"/>
    </source>
</evidence>
<name>A0A0S8G2N7_UNCW3</name>
<protein>
    <recommendedName>
        <fullName evidence="7">Radical SAM core domain-containing protein</fullName>
    </recommendedName>
</protein>
<evidence type="ECO:0000256" key="5">
    <source>
        <dbReference type="ARBA" id="ARBA00023004"/>
    </source>
</evidence>
<keyword evidence="6" id="KW-0411">Iron-sulfur</keyword>
<dbReference type="GO" id="GO:0051539">
    <property type="term" value="F:4 iron, 4 sulfur cluster binding"/>
    <property type="evidence" value="ECO:0007669"/>
    <property type="project" value="UniProtKB-KW"/>
</dbReference>
<dbReference type="InterPro" id="IPR034457">
    <property type="entry name" value="Organic_radical-activating"/>
</dbReference>
<organism evidence="8 9">
    <name type="scientific">candidate division WOR_3 bacterium SM23_60</name>
    <dbReference type="NCBI Taxonomy" id="1703780"/>
    <lineage>
        <taxon>Bacteria</taxon>
        <taxon>Bacteria division WOR-3</taxon>
    </lineage>
</organism>
<evidence type="ECO:0000313" key="9">
    <source>
        <dbReference type="Proteomes" id="UP000051096"/>
    </source>
</evidence>
<accession>A0A0S8G2N7</accession>
<dbReference type="EMBL" id="LJUO01000241">
    <property type="protein sequence ID" value="KPK67088.1"/>
    <property type="molecule type" value="Genomic_DNA"/>
</dbReference>
<evidence type="ECO:0000256" key="6">
    <source>
        <dbReference type="ARBA" id="ARBA00023014"/>
    </source>
</evidence>
<keyword evidence="5" id="KW-0408">Iron</keyword>
<dbReference type="SUPFAM" id="SSF102114">
    <property type="entry name" value="Radical SAM enzymes"/>
    <property type="match status" value="1"/>
</dbReference>
<dbReference type="GO" id="GO:0046872">
    <property type="term" value="F:metal ion binding"/>
    <property type="evidence" value="ECO:0007669"/>
    <property type="project" value="UniProtKB-KW"/>
</dbReference>
<keyword evidence="4" id="KW-0479">Metal-binding</keyword>
<dbReference type="PANTHER" id="PTHR30352:SF13">
    <property type="entry name" value="GLYCYL-RADICAL ENZYME ACTIVATING ENZYME YJJW-RELATED"/>
    <property type="match status" value="1"/>
</dbReference>
<dbReference type="GO" id="GO:0003824">
    <property type="term" value="F:catalytic activity"/>
    <property type="evidence" value="ECO:0007669"/>
    <property type="project" value="InterPro"/>
</dbReference>
<proteinExistence type="predicted"/>
<keyword evidence="2" id="KW-0004">4Fe-4S</keyword>
<evidence type="ECO:0000313" key="8">
    <source>
        <dbReference type="EMBL" id="KPK67088.1"/>
    </source>
</evidence>
<sequence>IKEKLLKKQGWIDGVVLTGGEPLVNPKEVFELSRKVKTLNLAVKLDTNGAYPKILKKLIDAQLIDYVAMDVKAPLDRRYATAAGSKVNLDAITESITMLMTGCIEYEFRTTCVPGIIDKQNLMQIGTAIKGARRWALQAYVPENAYKEAYRKELPEQYMDQLDGYSTIAKKYVNNVILRGKK</sequence>
<evidence type="ECO:0000256" key="4">
    <source>
        <dbReference type="ARBA" id="ARBA00022723"/>
    </source>
</evidence>
<dbReference type="InterPro" id="IPR058240">
    <property type="entry name" value="rSAM_sf"/>
</dbReference>
<evidence type="ECO:0000256" key="3">
    <source>
        <dbReference type="ARBA" id="ARBA00022691"/>
    </source>
</evidence>
<dbReference type="AlphaFoldDB" id="A0A0S8G2N7"/>
<dbReference type="Pfam" id="PF04055">
    <property type="entry name" value="Radical_SAM"/>
    <property type="match status" value="1"/>
</dbReference>
<dbReference type="PATRIC" id="fig|1703780.3.peg.129"/>
<dbReference type="InterPro" id="IPR007197">
    <property type="entry name" value="rSAM"/>
</dbReference>
<reference evidence="8 9" key="1">
    <citation type="journal article" date="2015" name="Microbiome">
        <title>Genomic resolution of linkages in carbon, nitrogen, and sulfur cycling among widespread estuary sediment bacteria.</title>
        <authorList>
            <person name="Baker B.J."/>
            <person name="Lazar C.S."/>
            <person name="Teske A.P."/>
            <person name="Dick G.J."/>
        </authorList>
    </citation>
    <scope>NUCLEOTIDE SEQUENCE [LARGE SCALE GENOMIC DNA]</scope>
    <source>
        <strain evidence="8">SM23_60</strain>
    </source>
</reference>
<dbReference type="PANTHER" id="PTHR30352">
    <property type="entry name" value="PYRUVATE FORMATE-LYASE-ACTIVATING ENZYME"/>
    <property type="match status" value="1"/>
</dbReference>
<comment type="cofactor">
    <cofactor evidence="1">
        <name>[4Fe-4S] cluster</name>
        <dbReference type="ChEBI" id="CHEBI:49883"/>
    </cofactor>
</comment>
<gene>
    <name evidence="8" type="ORF">AMJ87_13960</name>
</gene>
<dbReference type="Gene3D" id="3.20.20.70">
    <property type="entry name" value="Aldolase class I"/>
    <property type="match status" value="1"/>
</dbReference>
<keyword evidence="3" id="KW-0949">S-adenosyl-L-methionine</keyword>
<evidence type="ECO:0000256" key="1">
    <source>
        <dbReference type="ARBA" id="ARBA00001966"/>
    </source>
</evidence>